<dbReference type="Proteomes" id="UP000034078">
    <property type="component" value="Unassembled WGS sequence"/>
</dbReference>
<dbReference type="NCBIfam" id="TIGR01076">
    <property type="entry name" value="sortase_fam"/>
    <property type="match status" value="1"/>
</dbReference>
<organism evidence="2 3">
    <name type="scientific">Candidatus Collierbacteria bacterium GW2011_GWB2_45_17</name>
    <dbReference type="NCBI Taxonomy" id="1618388"/>
    <lineage>
        <taxon>Bacteria</taxon>
        <taxon>Candidatus Collieribacteriota</taxon>
    </lineage>
</organism>
<evidence type="ECO:0000313" key="2">
    <source>
        <dbReference type="EMBL" id="KKT99576.1"/>
    </source>
</evidence>
<evidence type="ECO:0000313" key="3">
    <source>
        <dbReference type="Proteomes" id="UP000034078"/>
    </source>
</evidence>
<sequence length="221" mass="24059">MSRSKLLVLTCLICLFLLLNFLVYSQTDPNNVVGFGSPVFIPSSPVPVGAIPDIPVPTITPLPPQVSASDIANGLVWLEIPAINLNSRLDLAIEIDSANGPTFTEPAENPLLIPNWSADIGLPGVSIIYGHRQWGPSPKVFTDLDNLIVGDQANITSPGYRFTYKVIETLIINPADLWTVAGNHDLVAKSNNRNYLMLITCTPWGTDFQRLIIFLSLEAVP</sequence>
<comment type="caution">
    <text evidence="2">The sequence shown here is derived from an EMBL/GenBank/DDBJ whole genome shotgun (WGS) entry which is preliminary data.</text>
</comment>
<keyword evidence="1" id="KW-0378">Hydrolase</keyword>
<dbReference type="SUPFAM" id="SSF63817">
    <property type="entry name" value="Sortase"/>
    <property type="match status" value="1"/>
</dbReference>
<proteinExistence type="predicted"/>
<evidence type="ECO:0008006" key="4">
    <source>
        <dbReference type="Google" id="ProtNLM"/>
    </source>
</evidence>
<accession>A0A837IK65</accession>
<dbReference type="EMBL" id="LCKO01000009">
    <property type="protein sequence ID" value="KKT99576.1"/>
    <property type="molecule type" value="Genomic_DNA"/>
</dbReference>
<gene>
    <name evidence="2" type="ORF">UX01_C0009G0006</name>
</gene>
<dbReference type="InterPro" id="IPR005754">
    <property type="entry name" value="Sortase"/>
</dbReference>
<dbReference type="AlphaFoldDB" id="A0A837IK65"/>
<evidence type="ECO:0000256" key="1">
    <source>
        <dbReference type="ARBA" id="ARBA00022801"/>
    </source>
</evidence>
<protein>
    <recommendedName>
        <fullName evidence="4">Sortase family protein</fullName>
    </recommendedName>
</protein>
<dbReference type="InterPro" id="IPR023365">
    <property type="entry name" value="Sortase_dom-sf"/>
</dbReference>
<dbReference type="GO" id="GO:0016787">
    <property type="term" value="F:hydrolase activity"/>
    <property type="evidence" value="ECO:0007669"/>
    <property type="project" value="UniProtKB-KW"/>
</dbReference>
<reference evidence="2 3" key="1">
    <citation type="journal article" date="2015" name="Nature">
        <title>rRNA introns, odd ribosomes, and small enigmatic genomes across a large radiation of phyla.</title>
        <authorList>
            <person name="Brown C.T."/>
            <person name="Hug L.A."/>
            <person name="Thomas B.C."/>
            <person name="Sharon I."/>
            <person name="Castelle C.J."/>
            <person name="Singh A."/>
            <person name="Wilkins M.J."/>
            <person name="Williams K.H."/>
            <person name="Banfield J.F."/>
        </authorList>
    </citation>
    <scope>NUCLEOTIDE SEQUENCE [LARGE SCALE GENOMIC DNA]</scope>
</reference>
<dbReference type="Pfam" id="PF04203">
    <property type="entry name" value="Sortase"/>
    <property type="match status" value="1"/>
</dbReference>
<dbReference type="Gene3D" id="2.40.260.10">
    <property type="entry name" value="Sortase"/>
    <property type="match status" value="1"/>
</dbReference>
<name>A0A837IK65_9BACT</name>